<dbReference type="EMBL" id="SDPM01000011">
    <property type="protein sequence ID" value="RXZ85240.1"/>
    <property type="molecule type" value="Genomic_DNA"/>
</dbReference>
<dbReference type="InterPro" id="IPR017853">
    <property type="entry name" value="GH"/>
</dbReference>
<protein>
    <recommendedName>
        <fullName evidence="6">Sugar-binding cellulase-like protein</fullName>
    </recommendedName>
</protein>
<comment type="caution">
    <text evidence="2">The sequence shown here is derived from an EMBL/GenBank/DDBJ whole genome shotgun (WGS) entry which is preliminary data.</text>
</comment>
<dbReference type="RefSeq" id="WP_129176822.1">
    <property type="nucleotide sequence ID" value="NZ_JACCBI010000001.1"/>
</dbReference>
<dbReference type="OrthoDB" id="188932at2"/>
<dbReference type="Proteomes" id="UP000292686">
    <property type="component" value="Unassembled WGS sequence"/>
</dbReference>
<name>A0A4Q2M7Y6_9MICO</name>
<dbReference type="EMBL" id="SDPM01000010">
    <property type="protein sequence ID" value="RXZ85348.1"/>
    <property type="molecule type" value="Genomic_DNA"/>
</dbReference>
<evidence type="ECO:0000313" key="1">
    <source>
        <dbReference type="EMBL" id="NYD67031.1"/>
    </source>
</evidence>
<evidence type="ECO:0000313" key="5">
    <source>
        <dbReference type="Proteomes" id="UP000581087"/>
    </source>
</evidence>
<dbReference type="SUPFAM" id="SSF51445">
    <property type="entry name" value="(Trans)glycosidases"/>
    <property type="match status" value="1"/>
</dbReference>
<dbReference type="Gene3D" id="3.20.20.80">
    <property type="entry name" value="Glycosidases"/>
    <property type="match status" value="1"/>
</dbReference>
<dbReference type="Proteomes" id="UP000581087">
    <property type="component" value="Unassembled WGS sequence"/>
</dbReference>
<dbReference type="AlphaFoldDB" id="A0A4Q2M7Y6"/>
<accession>A0A4Q2M7Y6</accession>
<evidence type="ECO:0000313" key="3">
    <source>
        <dbReference type="EMBL" id="RXZ85348.1"/>
    </source>
</evidence>
<dbReference type="EMBL" id="JACCBI010000001">
    <property type="protein sequence ID" value="NYD67031.1"/>
    <property type="molecule type" value="Genomic_DNA"/>
</dbReference>
<organism evidence="2 4">
    <name type="scientific">Agromyces atrinae</name>
    <dbReference type="NCBI Taxonomy" id="592376"/>
    <lineage>
        <taxon>Bacteria</taxon>
        <taxon>Bacillati</taxon>
        <taxon>Actinomycetota</taxon>
        <taxon>Actinomycetes</taxon>
        <taxon>Micrococcales</taxon>
        <taxon>Microbacteriaceae</taxon>
        <taxon>Agromyces</taxon>
    </lineage>
</organism>
<evidence type="ECO:0008006" key="6">
    <source>
        <dbReference type="Google" id="ProtNLM"/>
    </source>
</evidence>
<evidence type="ECO:0000313" key="2">
    <source>
        <dbReference type="EMBL" id="RXZ85240.1"/>
    </source>
</evidence>
<dbReference type="InterPro" id="IPR024778">
    <property type="entry name" value="Put_cellulase"/>
</dbReference>
<dbReference type="Pfam" id="PF12876">
    <property type="entry name" value="Cellulase-like"/>
    <property type="match status" value="2"/>
</dbReference>
<gene>
    <name evidence="1" type="ORF">BJ972_001550</name>
    <name evidence="3" type="ORF">ESP50_15550</name>
    <name evidence="2" type="ORF">ESP50_16145</name>
</gene>
<keyword evidence="4" id="KW-1185">Reference proteome</keyword>
<reference evidence="2 4" key="1">
    <citation type="submission" date="2019-01" db="EMBL/GenBank/DDBJ databases">
        <title>Agromyces.</title>
        <authorList>
            <person name="Li J."/>
        </authorList>
    </citation>
    <scope>NUCLEOTIDE SEQUENCE [LARGE SCALE GENOMIC DNA]</scope>
    <source>
        <strain evidence="2 4">DSM 23870</strain>
    </source>
</reference>
<evidence type="ECO:0000313" key="4">
    <source>
        <dbReference type="Proteomes" id="UP000292686"/>
    </source>
</evidence>
<reference evidence="1 5" key="2">
    <citation type="submission" date="2020-07" db="EMBL/GenBank/DDBJ databases">
        <title>Sequencing the genomes of 1000 actinobacteria strains.</title>
        <authorList>
            <person name="Klenk H.-P."/>
        </authorList>
    </citation>
    <scope>NUCLEOTIDE SEQUENCE [LARGE SCALE GENOMIC DNA]</scope>
    <source>
        <strain evidence="1 5">DSM 23870</strain>
    </source>
</reference>
<sequence length="439" mass="48342">MTRYLGSGYAVDDTSSLTGAIPSHLPSRLTVCLWDFSWYTRAGAGEPYADLDRALDETAARGYNAVRICAAPLLTYGGDELGLDDLAAALEIEGMGARADGGYFGDGTRWYDTPGGYTIDVRERLLSLIRGAHERGIVVVLASWEYQQSPAYAADPRWFRAIDAVPLDRRHRVLAEAFDRMLTAVEAEGLGDAIAFTELHNEIDFSILPGLEGDSPDGALASMEWLRAEHPGQLVTVSFGKPPHLAMHRVPAGPDVAQFHIYSYGVLDALQQRLDIRSEGTEGFPNAELRALQVADAPTFEAYGRPAAWKLDATVVTDQMFYGYDTIDAAAWDAWLDEHYPAFHEVMMREIESRVIAVAAWARWRGVPMVVGEGWIGYTPLRGRFEEGPRGRALAEHGIRTALEHGAWGVVACSNAAPHHPMWADVAWQRSINEEVLDV</sequence>
<proteinExistence type="predicted"/>